<dbReference type="SUPFAM" id="SSF51197">
    <property type="entry name" value="Clavaminate synthase-like"/>
    <property type="match status" value="1"/>
</dbReference>
<evidence type="ECO:0000313" key="7">
    <source>
        <dbReference type="EMBL" id="WYY05940.1"/>
    </source>
</evidence>
<comment type="similarity">
    <text evidence="1">Belongs to the TfdA dioxygenase family.</text>
</comment>
<keyword evidence="5" id="KW-0408">Iron</keyword>
<keyword evidence="3 7" id="KW-0223">Dioxygenase</keyword>
<dbReference type="GO" id="GO:0051213">
    <property type="term" value="F:dioxygenase activity"/>
    <property type="evidence" value="ECO:0007669"/>
    <property type="project" value="UniProtKB-KW"/>
</dbReference>
<sequence length="312" mass="34924">MTTQIASPSLAIHTAGTTAYPRLHLGARFLRRTAEHLEEPQVYTRFDLTPVNPTIGAVVHGIDLGHVDDQVHADLHRALLEYKVLFFRDQNLTGSQHIDLAHRWGPVEVNDFFPTAEVDGISRLAKGDMAIGMENVWHSDTSFRSDPSMASILRAVEIPAAGGDTLWADMAAAYDNLPESVKEQIDGLTAIHTYTKSWGQAMTAEQIAVMSAKYPPIAHPIVRTHPETGRKLLYVNEPFTTEIVGLPKADGDALLDYLMFQARTPEYQVRFQWAPNSVVIWDNRATQHYAVNDYFPQRRVMERVTVAGDLPR</sequence>
<keyword evidence="4" id="KW-0560">Oxidoreductase</keyword>
<dbReference type="InterPro" id="IPR042098">
    <property type="entry name" value="TauD-like_sf"/>
</dbReference>
<dbReference type="PANTHER" id="PTHR30468:SF1">
    <property type="entry name" value="ALPHA-KETOGLUTARATE-DEPENDENT SULFONATE DIOXYGENASE"/>
    <property type="match status" value="1"/>
</dbReference>
<evidence type="ECO:0000313" key="8">
    <source>
        <dbReference type="Proteomes" id="UP001479933"/>
    </source>
</evidence>
<name>A0ABZ2TWW6_9ACTN</name>
<proteinExistence type="inferred from homology"/>
<reference evidence="7 8" key="1">
    <citation type="journal article" date="2023" name="Virus Evol.">
        <title>Computational host range prediction-The good, the bad, and the ugly.</title>
        <authorList>
            <person name="Howell A.A."/>
            <person name="Versoza C.J."/>
            <person name="Pfeifer S.P."/>
        </authorList>
    </citation>
    <scope>NUCLEOTIDE SEQUENCE [LARGE SCALE GENOMIC DNA]</scope>
    <source>
        <strain evidence="7 8">1610/1b</strain>
    </source>
</reference>
<dbReference type="EMBL" id="CP136137">
    <property type="protein sequence ID" value="WYY05940.1"/>
    <property type="molecule type" value="Genomic_DNA"/>
</dbReference>
<dbReference type="Proteomes" id="UP001479933">
    <property type="component" value="Chromosome"/>
</dbReference>
<feature type="domain" description="TauD/TfdA-like" evidence="6">
    <location>
        <begin position="49"/>
        <end position="305"/>
    </location>
</feature>
<dbReference type="PANTHER" id="PTHR30468">
    <property type="entry name" value="ALPHA-KETOGLUTARATE-DEPENDENT SULFONATE DIOXYGENASE"/>
    <property type="match status" value="1"/>
</dbReference>
<evidence type="ECO:0000256" key="4">
    <source>
        <dbReference type="ARBA" id="ARBA00023002"/>
    </source>
</evidence>
<dbReference type="Pfam" id="PF02668">
    <property type="entry name" value="TauD"/>
    <property type="match status" value="1"/>
</dbReference>
<keyword evidence="2" id="KW-0479">Metal-binding</keyword>
<evidence type="ECO:0000256" key="3">
    <source>
        <dbReference type="ARBA" id="ARBA00022964"/>
    </source>
</evidence>
<evidence type="ECO:0000259" key="6">
    <source>
        <dbReference type="Pfam" id="PF02668"/>
    </source>
</evidence>
<keyword evidence="8" id="KW-1185">Reference proteome</keyword>
<organism evidence="7 8">
    <name type="scientific">Gordonia hydrophobica</name>
    <dbReference type="NCBI Taxonomy" id="40516"/>
    <lineage>
        <taxon>Bacteria</taxon>
        <taxon>Bacillati</taxon>
        <taxon>Actinomycetota</taxon>
        <taxon>Actinomycetes</taxon>
        <taxon>Mycobacteriales</taxon>
        <taxon>Gordoniaceae</taxon>
        <taxon>Gordonia</taxon>
    </lineage>
</organism>
<protein>
    <submittedName>
        <fullName evidence="7">TauD/TfdA family dioxygenase</fullName>
    </submittedName>
</protein>
<dbReference type="RefSeq" id="WP_084247651.1">
    <property type="nucleotide sequence ID" value="NZ_CP136137.1"/>
</dbReference>
<dbReference type="Gene3D" id="3.60.130.10">
    <property type="entry name" value="Clavaminate synthase-like"/>
    <property type="match status" value="1"/>
</dbReference>
<accession>A0ABZ2TWW6</accession>
<dbReference type="InterPro" id="IPR003819">
    <property type="entry name" value="TauD/TfdA-like"/>
</dbReference>
<gene>
    <name evidence="7" type="ORF">RVF87_12695</name>
</gene>
<dbReference type="InterPro" id="IPR051323">
    <property type="entry name" value="AtsK-like"/>
</dbReference>
<evidence type="ECO:0000256" key="1">
    <source>
        <dbReference type="ARBA" id="ARBA00005896"/>
    </source>
</evidence>
<evidence type="ECO:0000256" key="2">
    <source>
        <dbReference type="ARBA" id="ARBA00022723"/>
    </source>
</evidence>
<evidence type="ECO:0000256" key="5">
    <source>
        <dbReference type="ARBA" id="ARBA00023004"/>
    </source>
</evidence>